<keyword evidence="2" id="KW-1185">Reference proteome</keyword>
<proteinExistence type="predicted"/>
<dbReference type="Proteomes" id="UP000007800">
    <property type="component" value="Unassembled WGS sequence"/>
</dbReference>
<evidence type="ECO:0000313" key="1">
    <source>
        <dbReference type="EMBL" id="EEQ98064.1"/>
    </source>
</evidence>
<dbReference type="InParanoid" id="C5LZ55"/>
<dbReference type="GeneID" id="9040490"/>
<evidence type="ECO:0000313" key="2">
    <source>
        <dbReference type="Proteomes" id="UP000007800"/>
    </source>
</evidence>
<accession>C5LZ55</accession>
<gene>
    <name evidence="1" type="ORF">Pmar_PMAR016142</name>
</gene>
<protein>
    <submittedName>
        <fullName evidence="1">Uncharacterized protein</fullName>
    </submittedName>
</protein>
<reference evidence="1 2" key="1">
    <citation type="submission" date="2008-07" db="EMBL/GenBank/DDBJ databases">
        <authorList>
            <person name="El-Sayed N."/>
            <person name="Caler E."/>
            <person name="Inman J."/>
            <person name="Amedeo P."/>
            <person name="Hass B."/>
            <person name="Wortman J."/>
        </authorList>
    </citation>
    <scope>NUCLEOTIDE SEQUENCE [LARGE SCALE GENOMIC DNA]</scope>
    <source>
        <strain evidence="2">ATCC 50983 / TXsc</strain>
    </source>
</reference>
<sequence>MKRPVQSRSDLEDLLATTTLDLGVSNVSESEPDEISLVLEEARKRAASQAWRRSLFVSFAVDGEHHRKGVYESAMYWGHGHENGFM</sequence>
<dbReference type="RefSeq" id="XP_002765347.1">
    <property type="nucleotide sequence ID" value="XM_002765301.1"/>
</dbReference>
<dbReference type="AlphaFoldDB" id="C5LZ55"/>
<dbReference type="EMBL" id="GG686838">
    <property type="protein sequence ID" value="EEQ98064.1"/>
    <property type="molecule type" value="Genomic_DNA"/>
</dbReference>
<name>C5LZ55_PERM5</name>
<organism evidence="2">
    <name type="scientific">Perkinsus marinus (strain ATCC 50983 / TXsc)</name>
    <dbReference type="NCBI Taxonomy" id="423536"/>
    <lineage>
        <taxon>Eukaryota</taxon>
        <taxon>Sar</taxon>
        <taxon>Alveolata</taxon>
        <taxon>Perkinsozoa</taxon>
        <taxon>Perkinsea</taxon>
        <taxon>Perkinsida</taxon>
        <taxon>Perkinsidae</taxon>
        <taxon>Perkinsus</taxon>
    </lineage>
</organism>